<evidence type="ECO:0000256" key="3">
    <source>
        <dbReference type="ARBA" id="ARBA00023125"/>
    </source>
</evidence>
<dbReference type="AlphaFoldDB" id="V9SF14"/>
<geneLocation type="plasmid" evidence="8">
    <name>p9134dT</name>
</geneLocation>
<keyword evidence="3" id="KW-0238">DNA-binding</keyword>
<reference evidence="8" key="1">
    <citation type="journal article" date="2014" name="Plasmid">
        <title>Complete sequence of multidrug resistance p9134 plasmid and its variants including natural recombinant with the virulence plasmid of Salmonella serovar Typhimurium.</title>
        <authorList>
            <person name="Kubasova T."/>
            <person name="Matiasovicova J."/>
            <person name="Rychlik I."/>
            <person name="Juricova H."/>
        </authorList>
    </citation>
    <scope>NUCLEOTIDE SEQUENCE</scope>
    <source>
        <strain evidence="8">9134</strain>
        <plasmid evidence="7">p9134</plasmid>
        <plasmid evidence="9">p9134dAT</plasmid>
        <plasmid evidence="8">p9134dT</plasmid>
    </source>
</reference>
<evidence type="ECO:0000313" key="7">
    <source>
        <dbReference type="EMBL" id="AHC55474.1"/>
    </source>
</evidence>
<evidence type="ECO:0000259" key="5">
    <source>
        <dbReference type="Pfam" id="PF01526"/>
    </source>
</evidence>
<sequence>MSRRHIFTERQRAALFDLPTDELSLLKFYTLGDDDLENIRQRRRPENRIGFALQLCALRYPGRALAPGEMIPREVLSFVGAQLGVPADALLTYATRRQTRQQHMDTLREIYGYKTFTGRGARDLREWTFGQAEDARSNEDLAHRFIVRCRETSTILPAVSTIERLCADALVAAERRIETRIAENLTADVRDHLDKLLSEMLAGNISRFIWLRNFEVGNNSAAANRLLDRLEFLRTLNINHSALASIPAHRIARLRRQGERYFTDGLRDITSDRRWAILAVCVVEWEAAIADAIVETHDRIVGKTWREAKRQHDETISGSKATLTDTIRTFTALGASLLEARSDGTPLEMAVASSVAWDRLAQLVATGTQLSNTLADEPLAYVGQGYHRFRRYAPRMLRCLKLEAAPVAGPLVAAALSIGEMKGVASPERRFLRPSSKWNRHLRAQEKGDTRLWEVAVLFHLRDAFRSGDVWLAHSRRYGDLKQVLVPMIAAQENAKLAVPSNPQDWLADRKARLTIALKRLARAARNGTIPHGSIEDGTLRIDRLTADVPDGAEALILDLYRRMPSVRITDMLLEVDAALGFTDAFTHLRTGAPCRDRIGLLNVLLAEGLNLGLRKMAEATNTHDYWQLSRLARWHGVVCGRGRNPTLRLWPTIFSGKIDVFPGDRRSRLISSMTSVAPA</sequence>
<keyword evidence="4" id="KW-0233">DNA recombination</keyword>
<dbReference type="NCBIfam" id="NF033527">
    <property type="entry name" value="transpos_Tn3"/>
    <property type="match status" value="1"/>
</dbReference>
<dbReference type="Pfam" id="PF01526">
    <property type="entry name" value="DDE_Tnp_Tn3"/>
    <property type="match status" value="1"/>
</dbReference>
<dbReference type="InterPro" id="IPR025296">
    <property type="entry name" value="DUF4158"/>
</dbReference>
<dbReference type="GO" id="GO:0006313">
    <property type="term" value="P:DNA transposition"/>
    <property type="evidence" value="ECO:0007669"/>
    <property type="project" value="InterPro"/>
</dbReference>
<dbReference type="InterPro" id="IPR047653">
    <property type="entry name" value="Tn3-like_transpos"/>
</dbReference>
<dbReference type="GO" id="GO:0003677">
    <property type="term" value="F:DNA binding"/>
    <property type="evidence" value="ECO:0007669"/>
    <property type="project" value="UniProtKB-KW"/>
</dbReference>
<geneLocation type="plasmid" evidence="7">
    <name>p9134</name>
</geneLocation>
<feature type="domain" description="Tn3 transposase DDE" evidence="5">
    <location>
        <begin position="571"/>
        <end position="636"/>
    </location>
</feature>
<evidence type="ECO:0000313" key="9">
    <source>
        <dbReference type="EMBL" id="AHC55720.1"/>
    </source>
</evidence>
<gene>
    <name evidence="8" type="primary">tnpA</name>
</gene>
<keyword evidence="8" id="KW-0614">Plasmid</keyword>
<evidence type="ECO:0000256" key="1">
    <source>
        <dbReference type="ARBA" id="ARBA00009402"/>
    </source>
</evidence>
<proteinExistence type="inferred from homology"/>
<dbReference type="Pfam" id="PF13700">
    <property type="entry name" value="DUF4158"/>
    <property type="match status" value="1"/>
</dbReference>
<evidence type="ECO:0000256" key="4">
    <source>
        <dbReference type="ARBA" id="ARBA00023172"/>
    </source>
</evidence>
<organism evidence="8">
    <name type="scientific">Salmonella typhimurium</name>
    <dbReference type="NCBI Taxonomy" id="90371"/>
    <lineage>
        <taxon>Bacteria</taxon>
        <taxon>Pseudomonadati</taxon>
        <taxon>Pseudomonadota</taxon>
        <taxon>Gammaproteobacteria</taxon>
        <taxon>Enterobacterales</taxon>
        <taxon>Enterobacteriaceae</taxon>
        <taxon>Salmonella</taxon>
    </lineage>
</organism>
<evidence type="ECO:0000313" key="8">
    <source>
        <dbReference type="EMBL" id="AHC55599.1"/>
    </source>
</evidence>
<feature type="domain" description="DUF4158" evidence="6">
    <location>
        <begin position="6"/>
        <end position="169"/>
    </location>
</feature>
<dbReference type="GO" id="GO:0004803">
    <property type="term" value="F:transposase activity"/>
    <property type="evidence" value="ECO:0007669"/>
    <property type="project" value="InterPro"/>
</dbReference>
<evidence type="ECO:0000256" key="2">
    <source>
        <dbReference type="ARBA" id="ARBA00022578"/>
    </source>
</evidence>
<geneLocation type="plasmid" evidence="9">
    <name>p9134dAT</name>
</geneLocation>
<dbReference type="EMBL" id="KF705205">
    <property type="protein sequence ID" value="AHC55474.1"/>
    <property type="molecule type" value="Genomic_DNA"/>
</dbReference>
<comment type="similarity">
    <text evidence="1">Belongs to the transposase 7 family.</text>
</comment>
<dbReference type="EMBL" id="KF705207">
    <property type="protein sequence ID" value="AHC55720.1"/>
    <property type="molecule type" value="Genomic_DNA"/>
</dbReference>
<dbReference type="EMBL" id="KF705206">
    <property type="protein sequence ID" value="AHC55599.1"/>
    <property type="molecule type" value="Genomic_DNA"/>
</dbReference>
<evidence type="ECO:0000259" key="6">
    <source>
        <dbReference type="Pfam" id="PF13700"/>
    </source>
</evidence>
<accession>V9SF14</accession>
<name>V9SF14_SALTM</name>
<dbReference type="InterPro" id="IPR002513">
    <property type="entry name" value="Tn3_Tnp_DDE_dom"/>
</dbReference>
<keyword evidence="2" id="KW-0815">Transposition</keyword>
<protein>
    <submittedName>
        <fullName evidence="8">Tn3 family transposase</fullName>
    </submittedName>
</protein>